<comment type="caution">
    <text evidence="2">The sequence shown here is derived from an EMBL/GenBank/DDBJ whole genome shotgun (WGS) entry which is preliminary data.</text>
</comment>
<evidence type="ECO:0000313" key="2">
    <source>
        <dbReference type="EMBL" id="CAF0704619.1"/>
    </source>
</evidence>
<feature type="region of interest" description="Disordered" evidence="1">
    <location>
        <begin position="30"/>
        <end position="112"/>
    </location>
</feature>
<organism evidence="2 3">
    <name type="scientific">Candidatus Methylacidithermus pantelleriae</name>
    <dbReference type="NCBI Taxonomy" id="2744239"/>
    <lineage>
        <taxon>Bacteria</taxon>
        <taxon>Pseudomonadati</taxon>
        <taxon>Verrucomicrobiota</taxon>
        <taxon>Methylacidiphilae</taxon>
        <taxon>Methylacidiphilales</taxon>
        <taxon>Methylacidiphilaceae</taxon>
        <taxon>Candidatus Methylacidithermus</taxon>
    </lineage>
</organism>
<keyword evidence="3" id="KW-1185">Reference proteome</keyword>
<accession>A0A8J2BLB3</accession>
<protein>
    <submittedName>
        <fullName evidence="2">Uncharacterized protein</fullName>
    </submittedName>
</protein>
<evidence type="ECO:0000256" key="1">
    <source>
        <dbReference type="SAM" id="MobiDB-lite"/>
    </source>
</evidence>
<dbReference type="EMBL" id="CAJNOB010000067">
    <property type="protein sequence ID" value="CAF0704619.1"/>
    <property type="molecule type" value="Genomic_DNA"/>
</dbReference>
<name>A0A8J2BLB3_9BACT</name>
<evidence type="ECO:0000313" key="3">
    <source>
        <dbReference type="Proteomes" id="UP000663859"/>
    </source>
</evidence>
<gene>
    <name evidence="2" type="ORF">MPNT_70096</name>
</gene>
<proteinExistence type="predicted"/>
<dbReference type="AlphaFoldDB" id="A0A8J2BLB3"/>
<sequence>MITTLALFAVLLMLVASAVIAWLAIYQRKRGHEAQPPGADEAQQEVGEMRPPTLATEDQLTTGQEGAPIAQGKTVERRESPTYGSTGSRTDSSEGDPAKSSTGSQSRDIRGN</sequence>
<dbReference type="Proteomes" id="UP000663859">
    <property type="component" value="Unassembled WGS sequence"/>
</dbReference>
<reference evidence="2" key="1">
    <citation type="submission" date="2021-02" db="EMBL/GenBank/DDBJ databases">
        <authorList>
            <person name="Cremers G."/>
            <person name="Picone N."/>
        </authorList>
    </citation>
    <scope>NUCLEOTIDE SEQUENCE</scope>
    <source>
        <strain evidence="2">PQ17</strain>
    </source>
</reference>